<feature type="domain" description="Gins51 C-terminal" evidence="2">
    <location>
        <begin position="139"/>
        <end position="185"/>
    </location>
</feature>
<dbReference type="Pfam" id="PF05916">
    <property type="entry name" value="Sld5"/>
    <property type="match status" value="1"/>
</dbReference>
<dbReference type="InterPro" id="IPR054314">
    <property type="entry name" value="Gins51_C"/>
</dbReference>
<accession>X1PDK8</accession>
<sequence length="195" mass="22583">MIDKIFDLWKREREGTKILPMSIDFYSVMRDDLKKRTKKAKEQINPLIKTVLEAHLGRIKFVVNDLIKIRSMKIIQLVIRGDEVKVNLAREEINFYQRLKAIYGVYRKEIFSPKDVAYTDIGKILDEESDEVGDSIEYVAIRIVKKTKEITGLDGNIYGPFEPEDVCLLPKENAIGLVRRDIAEDIALAEIKRTL</sequence>
<dbReference type="InterPro" id="IPR021151">
    <property type="entry name" value="GINS_A"/>
</dbReference>
<evidence type="ECO:0008006" key="4">
    <source>
        <dbReference type="Google" id="ProtNLM"/>
    </source>
</evidence>
<comment type="caution">
    <text evidence="3">The sequence shown here is derived from an EMBL/GenBank/DDBJ whole genome shotgun (WGS) entry which is preliminary data.</text>
</comment>
<reference evidence="3" key="1">
    <citation type="journal article" date="2014" name="Front. Microbiol.">
        <title>High frequency of phylogenetically diverse reductive dehalogenase-homologous genes in deep subseafloor sedimentary metagenomes.</title>
        <authorList>
            <person name="Kawai M."/>
            <person name="Futagami T."/>
            <person name="Toyoda A."/>
            <person name="Takaki Y."/>
            <person name="Nishi S."/>
            <person name="Hori S."/>
            <person name="Arai W."/>
            <person name="Tsubouchi T."/>
            <person name="Morono Y."/>
            <person name="Uchiyama I."/>
            <person name="Ito T."/>
            <person name="Fujiyama A."/>
            <person name="Inagaki F."/>
            <person name="Takami H."/>
        </authorList>
    </citation>
    <scope>NUCLEOTIDE SEQUENCE</scope>
    <source>
        <strain evidence="3">Expedition CK06-06</strain>
    </source>
</reference>
<feature type="domain" description="GINS subunit" evidence="1">
    <location>
        <begin position="49"/>
        <end position="103"/>
    </location>
</feature>
<dbReference type="InterPro" id="IPR036224">
    <property type="entry name" value="GINS_bundle-like_dom_sf"/>
</dbReference>
<dbReference type="Gene3D" id="3.40.5.50">
    <property type="match status" value="1"/>
</dbReference>
<dbReference type="Gene3D" id="1.20.58.1030">
    <property type="match status" value="1"/>
</dbReference>
<name>X1PDK8_9ZZZZ</name>
<evidence type="ECO:0000313" key="3">
    <source>
        <dbReference type="EMBL" id="GAI28969.1"/>
    </source>
</evidence>
<gene>
    <name evidence="3" type="ORF">S06H3_28458</name>
</gene>
<dbReference type="EMBL" id="BARV01016607">
    <property type="protein sequence ID" value="GAI28969.1"/>
    <property type="molecule type" value="Genomic_DNA"/>
</dbReference>
<dbReference type="Pfam" id="PF22090">
    <property type="entry name" value="Gins51_C"/>
    <property type="match status" value="1"/>
</dbReference>
<evidence type="ECO:0000259" key="2">
    <source>
        <dbReference type="Pfam" id="PF22090"/>
    </source>
</evidence>
<dbReference type="AlphaFoldDB" id="X1PDK8"/>
<evidence type="ECO:0000259" key="1">
    <source>
        <dbReference type="Pfam" id="PF05916"/>
    </source>
</evidence>
<organism evidence="3">
    <name type="scientific">marine sediment metagenome</name>
    <dbReference type="NCBI Taxonomy" id="412755"/>
    <lineage>
        <taxon>unclassified sequences</taxon>
        <taxon>metagenomes</taxon>
        <taxon>ecological metagenomes</taxon>
    </lineage>
</organism>
<protein>
    <recommendedName>
        <fullName evidence="4">DNA replication complex GINS family protein</fullName>
    </recommendedName>
</protein>
<dbReference type="SUPFAM" id="SSF158573">
    <property type="entry name" value="GINS helical bundle-like"/>
    <property type="match status" value="1"/>
</dbReference>
<proteinExistence type="predicted"/>